<accession>A0A0F9VJN3</accession>
<feature type="transmembrane region" description="Helical" evidence="1">
    <location>
        <begin position="374"/>
        <end position="392"/>
    </location>
</feature>
<evidence type="ECO:0000256" key="1">
    <source>
        <dbReference type="SAM" id="Phobius"/>
    </source>
</evidence>
<evidence type="ECO:0000259" key="2">
    <source>
        <dbReference type="Pfam" id="PF06808"/>
    </source>
</evidence>
<dbReference type="EMBL" id="LAZR01000023">
    <property type="protein sequence ID" value="KKO04255.1"/>
    <property type="molecule type" value="Genomic_DNA"/>
</dbReference>
<proteinExistence type="predicted"/>
<feature type="transmembrane region" description="Helical" evidence="1">
    <location>
        <begin position="614"/>
        <end position="634"/>
    </location>
</feature>
<feature type="transmembrane region" description="Helical" evidence="1">
    <location>
        <begin position="21"/>
        <end position="39"/>
    </location>
</feature>
<keyword evidence="1" id="KW-0812">Transmembrane</keyword>
<keyword evidence="1" id="KW-1133">Transmembrane helix</keyword>
<reference evidence="3" key="1">
    <citation type="journal article" date="2015" name="Nature">
        <title>Complex archaea that bridge the gap between prokaryotes and eukaryotes.</title>
        <authorList>
            <person name="Spang A."/>
            <person name="Saw J.H."/>
            <person name="Jorgensen S.L."/>
            <person name="Zaremba-Niedzwiedzka K."/>
            <person name="Martijn J."/>
            <person name="Lind A.E."/>
            <person name="van Eijk R."/>
            <person name="Schleper C."/>
            <person name="Guy L."/>
            <person name="Ettema T.J."/>
        </authorList>
    </citation>
    <scope>NUCLEOTIDE SEQUENCE</scope>
</reference>
<feature type="transmembrane region" description="Helical" evidence="1">
    <location>
        <begin position="281"/>
        <end position="299"/>
    </location>
</feature>
<feature type="transmembrane region" description="Helical" evidence="1">
    <location>
        <begin position="499"/>
        <end position="525"/>
    </location>
</feature>
<comment type="caution">
    <text evidence="3">The sequence shown here is derived from an EMBL/GenBank/DDBJ whole genome shotgun (WGS) entry which is preliminary data.</text>
</comment>
<dbReference type="Pfam" id="PF06808">
    <property type="entry name" value="DctM"/>
    <property type="match status" value="1"/>
</dbReference>
<protein>
    <recommendedName>
        <fullName evidence="2">TRAP C4-dicarboxylate transport system permease DctM subunit domain-containing protein</fullName>
    </recommendedName>
</protein>
<feature type="transmembrane region" description="Helical" evidence="1">
    <location>
        <begin position="404"/>
        <end position="429"/>
    </location>
</feature>
<evidence type="ECO:0000313" key="3">
    <source>
        <dbReference type="EMBL" id="KKO04255.1"/>
    </source>
</evidence>
<feature type="transmembrane region" description="Helical" evidence="1">
    <location>
        <begin position="174"/>
        <end position="197"/>
    </location>
</feature>
<gene>
    <name evidence="3" type="ORF">LCGC14_0086130</name>
</gene>
<dbReference type="PANTHER" id="PTHR43849:SF2">
    <property type="entry name" value="BLL3936 PROTEIN"/>
    <property type="match status" value="1"/>
</dbReference>
<feature type="transmembrane region" description="Helical" evidence="1">
    <location>
        <begin position="473"/>
        <end position="493"/>
    </location>
</feature>
<dbReference type="NCBIfam" id="TIGR02123">
    <property type="entry name" value="TRAP_fused"/>
    <property type="match status" value="1"/>
</dbReference>
<dbReference type="InterPro" id="IPR011853">
    <property type="entry name" value="TRAP_DctM-Dct_fused"/>
</dbReference>
<feature type="transmembrane region" description="Helical" evidence="1">
    <location>
        <begin position="82"/>
        <end position="103"/>
    </location>
</feature>
<feature type="transmembrane region" description="Helical" evidence="1">
    <location>
        <begin position="109"/>
        <end position="127"/>
    </location>
</feature>
<feature type="transmembrane region" description="Helical" evidence="1">
    <location>
        <begin position="537"/>
        <end position="555"/>
    </location>
</feature>
<feature type="transmembrane region" description="Helical" evidence="1">
    <location>
        <begin position="449"/>
        <end position="466"/>
    </location>
</feature>
<name>A0A0F9VJN3_9ZZZZ</name>
<dbReference type="InterPro" id="IPR010656">
    <property type="entry name" value="DctM"/>
</dbReference>
<organism evidence="3">
    <name type="scientific">marine sediment metagenome</name>
    <dbReference type="NCBI Taxonomy" id="412755"/>
    <lineage>
        <taxon>unclassified sequences</taxon>
        <taxon>metagenomes</taxon>
        <taxon>ecological metagenomes</taxon>
    </lineage>
</organism>
<feature type="transmembrane region" description="Helical" evidence="1">
    <location>
        <begin position="561"/>
        <end position="584"/>
    </location>
</feature>
<feature type="domain" description="TRAP C4-dicarboxylate transport system permease DctM subunit" evidence="2">
    <location>
        <begin position="121"/>
        <end position="559"/>
    </location>
</feature>
<sequence length="644" mass="67994">MLESKDDTMVPDMSTSVIKQLKMLAGGLMVLLPVAYAGNMHQLLNISVYDVQLLALVLTLALSAGFLIMAEHSQKRLLKITDFVCAALTFCVGLYVSLYYPMISMEAPYLPGWLIATSVVLFSALIFNLPSSAGIGILSVVLIFLAYGLFGHLVPGELQSRETTLSELVVYLAIDANGMLGTALKVAVLIVIPFLLFGQLLARCGAADFFNDIALAGMGRFRGGPAKVAVTASGLFGSISGSAVGNVVGTGVVTIPMMKRAGFTPSYAASVEAVASTGGQLVPPVMGAAAFIMADFIGVDYSTVMMAALPSALLYYLAIFINVDLYAAKRNIRSVEASQIPSGWHSLKQGWHFLIPFLILFYALFALNMRPERAAVLAVLTLLIVSLIFGYRGRRIALSDIWPVVSSAGGAACGLVIVCAAAGLIIGVLNISGLAFNLTLHIINASGENVFLLALITALISIVLGMGMPTVGVYILLATLVAPALVEVGIPVISAHLFVFYFGLLSMVTPPVALASFAAANIAGAGAWSTSIAAMRLAWPAYVVPFLFLFAPSLILEGSLIEVVLALGTAILGIYMVTAGIVGYMHGIVSTWYRCLLLFGGLFLLIPADLFSGGFYTDIIGLTVLGFCIAYKYFSKNRSALPLV</sequence>
<feature type="transmembrane region" description="Helical" evidence="1">
    <location>
        <begin position="51"/>
        <end position="70"/>
    </location>
</feature>
<feature type="transmembrane region" description="Helical" evidence="1">
    <location>
        <begin position="349"/>
        <end position="368"/>
    </location>
</feature>
<keyword evidence="1" id="KW-0472">Membrane</keyword>
<dbReference type="AlphaFoldDB" id="A0A0F9VJN3"/>
<dbReference type="PANTHER" id="PTHR43849">
    <property type="entry name" value="BLL3936 PROTEIN"/>
    <property type="match status" value="1"/>
</dbReference>
<feature type="transmembrane region" description="Helical" evidence="1">
    <location>
        <begin position="305"/>
        <end position="328"/>
    </location>
</feature>
<feature type="transmembrane region" description="Helical" evidence="1">
    <location>
        <begin position="134"/>
        <end position="154"/>
    </location>
</feature>